<sequence>MRRLLLSSTGWLLVLLGVVLYPLPGPGLLVLVLGLALLSRHDPWAARRLAPLRHRALVETRRSVATWPRTLLTAVLTLALGASGLVWLADPAQPPWWPLPAWTWLPGGTWTGVGQVGSGLVGLGIVVWARARLVPARGPGDSALRAASGS</sequence>
<accession>A0A6J6V8Y1</accession>
<dbReference type="InterPro" id="IPR019099">
    <property type="entry name" value="Uncharacterised_PGPGW_TM"/>
</dbReference>
<reference evidence="2" key="1">
    <citation type="submission" date="2020-05" db="EMBL/GenBank/DDBJ databases">
        <authorList>
            <person name="Chiriac C."/>
            <person name="Salcher M."/>
            <person name="Ghai R."/>
            <person name="Kavagutti S V."/>
        </authorList>
    </citation>
    <scope>NUCLEOTIDE SEQUENCE</scope>
</reference>
<evidence type="ECO:0000313" key="2">
    <source>
        <dbReference type="EMBL" id="CAB4766997.1"/>
    </source>
</evidence>
<dbReference type="Pfam" id="PF09656">
    <property type="entry name" value="PGPGW"/>
    <property type="match status" value="1"/>
</dbReference>
<feature type="transmembrane region" description="Helical" evidence="1">
    <location>
        <begin position="109"/>
        <end position="129"/>
    </location>
</feature>
<feature type="transmembrane region" description="Helical" evidence="1">
    <location>
        <begin position="71"/>
        <end position="89"/>
    </location>
</feature>
<keyword evidence="1" id="KW-0812">Transmembrane</keyword>
<keyword evidence="1" id="KW-1133">Transmembrane helix</keyword>
<keyword evidence="1" id="KW-0472">Membrane</keyword>
<gene>
    <name evidence="2" type="ORF">UFOPK2761_03142</name>
</gene>
<name>A0A6J6V8Y1_9ZZZZ</name>
<organism evidence="2">
    <name type="scientific">freshwater metagenome</name>
    <dbReference type="NCBI Taxonomy" id="449393"/>
    <lineage>
        <taxon>unclassified sequences</taxon>
        <taxon>metagenomes</taxon>
        <taxon>ecological metagenomes</taxon>
    </lineage>
</organism>
<protein>
    <submittedName>
        <fullName evidence="2">Unannotated protein</fullName>
    </submittedName>
</protein>
<evidence type="ECO:0000256" key="1">
    <source>
        <dbReference type="SAM" id="Phobius"/>
    </source>
</evidence>
<feature type="transmembrane region" description="Helical" evidence="1">
    <location>
        <begin position="12"/>
        <end position="38"/>
    </location>
</feature>
<dbReference type="AlphaFoldDB" id="A0A6J6V8Y1"/>
<dbReference type="EMBL" id="CAEZYQ010000037">
    <property type="protein sequence ID" value="CAB4766997.1"/>
    <property type="molecule type" value="Genomic_DNA"/>
</dbReference>
<proteinExistence type="predicted"/>